<protein>
    <submittedName>
        <fullName evidence="1">Uncharacterized protein</fullName>
    </submittedName>
</protein>
<evidence type="ECO:0000313" key="1">
    <source>
        <dbReference type="EMBL" id="KDR53315.1"/>
    </source>
</evidence>
<sequence>MLQALIHHKLKGAFTDTHFHHTEDTTTSSIIGLLQYLPDELVWKLLKSSCGFSSGMPQNIGQILSVNFWDSWTPDGDINTTRVEPDVWLEFEKAFIIIEAKKYDGGGQYEEQWRKEVKSYNLHFGKLQKRLFFIALGGNQILQNKTITVDGVNHTIHAASWYNLLNAVIKQVKEESNNSAKRILSDIILAFEQHQMFQIDWLKSIYNVNINLENKEYIKFVPTLLGGLKSRKIYNSNINSLLWKI</sequence>
<comment type="caution">
    <text evidence="1">The sequence shown here is derived from an EMBL/GenBank/DDBJ whole genome shotgun (WGS) entry which is preliminary data.</text>
</comment>
<gene>
    <name evidence="1" type="ORF">HMPREF1991_00589</name>
</gene>
<dbReference type="EMBL" id="JNGW01000021">
    <property type="protein sequence ID" value="KDR53315.1"/>
    <property type="molecule type" value="Genomic_DNA"/>
</dbReference>
<dbReference type="Proteomes" id="UP000027442">
    <property type="component" value="Unassembled WGS sequence"/>
</dbReference>
<dbReference type="PATRIC" id="fig|1122985.7.peg.612"/>
<keyword evidence="2" id="KW-1185">Reference proteome</keyword>
<organism evidence="1 2">
    <name type="scientific">Hoylesella loescheii DSM 19665 = JCM 12249 = ATCC 15930</name>
    <dbReference type="NCBI Taxonomy" id="1122985"/>
    <lineage>
        <taxon>Bacteria</taxon>
        <taxon>Pseudomonadati</taxon>
        <taxon>Bacteroidota</taxon>
        <taxon>Bacteroidia</taxon>
        <taxon>Bacteroidales</taxon>
        <taxon>Prevotellaceae</taxon>
        <taxon>Hoylesella</taxon>
    </lineage>
</organism>
<dbReference type="HOGENOM" id="CLU_088864_0_0_10"/>
<proteinExistence type="predicted"/>
<dbReference type="AlphaFoldDB" id="A0A069QKI2"/>
<name>A0A069QKI2_HOYLO</name>
<reference evidence="1 2" key="1">
    <citation type="submission" date="2013-08" db="EMBL/GenBank/DDBJ databases">
        <authorList>
            <person name="Weinstock G."/>
            <person name="Sodergren E."/>
            <person name="Wylie T."/>
            <person name="Fulton L."/>
            <person name="Fulton R."/>
            <person name="Fronick C."/>
            <person name="O'Laughlin M."/>
            <person name="Godfrey J."/>
            <person name="Miner T."/>
            <person name="Herter B."/>
            <person name="Appelbaum E."/>
            <person name="Cordes M."/>
            <person name="Lek S."/>
            <person name="Wollam A."/>
            <person name="Pepin K.H."/>
            <person name="Palsikar V.B."/>
            <person name="Mitreva M."/>
            <person name="Wilson R.K."/>
        </authorList>
    </citation>
    <scope>NUCLEOTIDE SEQUENCE [LARGE SCALE GENOMIC DNA]</scope>
    <source>
        <strain evidence="1 2">ATCC 15930</strain>
    </source>
</reference>
<accession>A0A069QKI2</accession>
<dbReference type="eggNOG" id="ENOG5032ZIY">
    <property type="taxonomic scope" value="Bacteria"/>
</dbReference>
<dbReference type="RefSeq" id="WP_018968253.1">
    <property type="nucleotide sequence ID" value="NZ_KB899223.1"/>
</dbReference>
<evidence type="ECO:0000313" key="2">
    <source>
        <dbReference type="Proteomes" id="UP000027442"/>
    </source>
</evidence>